<evidence type="ECO:0000256" key="1">
    <source>
        <dbReference type="ARBA" id="ARBA00022448"/>
    </source>
</evidence>
<accession>A0A5M4B182</accession>
<dbReference type="InterPro" id="IPR052371">
    <property type="entry name" value="BFD-associated_ferredoxin"/>
</dbReference>
<keyword evidence="1" id="KW-0813">Transport</keyword>
<evidence type="ECO:0000313" key="10">
    <source>
        <dbReference type="EMBL" id="GET33922.1"/>
    </source>
</evidence>
<dbReference type="OrthoDB" id="1122837at2"/>
<proteinExistence type="inferred from homology"/>
<reference evidence="10 11" key="1">
    <citation type="submission" date="2019-10" db="EMBL/GenBank/DDBJ databases">
        <title>Prolixibacter strains distinguished by the presence of nitrate reductase genes were adept at nitrate-dependent anaerobic corrosion of metallic iron and carbon steel.</title>
        <authorList>
            <person name="Iino T."/>
            <person name="Shono N."/>
            <person name="Ito K."/>
            <person name="Nakamura R."/>
            <person name="Sueoka K."/>
            <person name="Harayama S."/>
            <person name="Ohkuma M."/>
        </authorList>
    </citation>
    <scope>NUCLEOTIDE SEQUENCE [LARGE SCALE GENOMIC DNA]</scope>
    <source>
        <strain evidence="10 11">JCM 13498</strain>
    </source>
</reference>
<evidence type="ECO:0000256" key="6">
    <source>
        <dbReference type="ARBA" id="ARBA00023014"/>
    </source>
</evidence>
<evidence type="ECO:0000256" key="2">
    <source>
        <dbReference type="ARBA" id="ARBA00022714"/>
    </source>
</evidence>
<protein>
    <recommendedName>
        <fullName evidence="7">Bacterioferritin-associated ferredoxin</fullName>
    </recommendedName>
</protein>
<organism evidence="10 11">
    <name type="scientific">Prolixibacter bellariivorans</name>
    <dbReference type="NCBI Taxonomy" id="314319"/>
    <lineage>
        <taxon>Bacteria</taxon>
        <taxon>Pseudomonadati</taxon>
        <taxon>Bacteroidota</taxon>
        <taxon>Bacteroidia</taxon>
        <taxon>Marinilabiliales</taxon>
        <taxon>Prolixibacteraceae</taxon>
        <taxon>Prolixibacter</taxon>
    </lineage>
</organism>
<dbReference type="GO" id="GO:0051537">
    <property type="term" value="F:2 iron, 2 sulfur cluster binding"/>
    <property type="evidence" value="ECO:0007669"/>
    <property type="project" value="UniProtKB-KW"/>
</dbReference>
<name>A0A5M4B182_9BACT</name>
<evidence type="ECO:0000313" key="11">
    <source>
        <dbReference type="Proteomes" id="UP000391834"/>
    </source>
</evidence>
<feature type="domain" description="BFD-like [2Fe-2S]-binding" evidence="9">
    <location>
        <begin position="7"/>
        <end position="55"/>
    </location>
</feature>
<dbReference type="RefSeq" id="WP_025864609.1">
    <property type="nucleotide sequence ID" value="NZ_BLAX01000001.1"/>
</dbReference>
<dbReference type="GO" id="GO:0046872">
    <property type="term" value="F:metal ion binding"/>
    <property type="evidence" value="ECO:0007669"/>
    <property type="project" value="UniProtKB-KW"/>
</dbReference>
<evidence type="ECO:0000256" key="3">
    <source>
        <dbReference type="ARBA" id="ARBA00022723"/>
    </source>
</evidence>
<keyword evidence="6" id="KW-0411">Iron-sulfur</keyword>
<dbReference type="InterPro" id="IPR041854">
    <property type="entry name" value="BFD-like_2Fe2S-bd_dom_sf"/>
</dbReference>
<dbReference type="PANTHER" id="PTHR37424">
    <property type="entry name" value="BACTERIOFERRITIN-ASSOCIATED FERREDOXIN"/>
    <property type="match status" value="1"/>
</dbReference>
<gene>
    <name evidence="10" type="ORF">PbJCM13498_27850</name>
</gene>
<comment type="caution">
    <text evidence="10">The sequence shown here is derived from an EMBL/GenBank/DDBJ whole genome shotgun (WGS) entry which is preliminary data.</text>
</comment>
<dbReference type="CDD" id="cd19942">
    <property type="entry name" value="Fer2_BFD-like"/>
    <property type="match status" value="1"/>
</dbReference>
<evidence type="ECO:0000256" key="4">
    <source>
        <dbReference type="ARBA" id="ARBA00022982"/>
    </source>
</evidence>
<keyword evidence="3" id="KW-0479">Metal-binding</keyword>
<keyword evidence="4" id="KW-0249">Electron transport</keyword>
<keyword evidence="5" id="KW-0408">Iron</keyword>
<dbReference type="Proteomes" id="UP000391834">
    <property type="component" value="Unassembled WGS sequence"/>
</dbReference>
<dbReference type="InterPro" id="IPR007419">
    <property type="entry name" value="BFD-like_2Fe2S-bd_dom"/>
</dbReference>
<keyword evidence="2" id="KW-0001">2Fe-2S</keyword>
<dbReference type="PANTHER" id="PTHR37424:SF1">
    <property type="entry name" value="BACTERIOFERRITIN-ASSOCIATED FERREDOXIN"/>
    <property type="match status" value="1"/>
</dbReference>
<evidence type="ECO:0000256" key="7">
    <source>
        <dbReference type="ARBA" id="ARBA00039386"/>
    </source>
</evidence>
<dbReference type="Gene3D" id="1.10.10.1100">
    <property type="entry name" value="BFD-like [2Fe-2S]-binding domain"/>
    <property type="match status" value="1"/>
</dbReference>
<sequence length="70" mass="8002">MSRKLFCLCNEVEESEVRKAIRKGELYFLPAVSEATGAGTGCGRCRSRIQELIDEEKKRLPAIRQLKLEF</sequence>
<evidence type="ECO:0000256" key="5">
    <source>
        <dbReference type="ARBA" id="ARBA00023004"/>
    </source>
</evidence>
<dbReference type="AlphaFoldDB" id="A0A5M4B182"/>
<keyword evidence="11" id="KW-1185">Reference proteome</keyword>
<dbReference type="Pfam" id="PF04324">
    <property type="entry name" value="Fer2_BFD"/>
    <property type="match status" value="1"/>
</dbReference>
<dbReference type="EMBL" id="BLAX01000001">
    <property type="protein sequence ID" value="GET33922.1"/>
    <property type="molecule type" value="Genomic_DNA"/>
</dbReference>
<evidence type="ECO:0000259" key="9">
    <source>
        <dbReference type="Pfam" id="PF04324"/>
    </source>
</evidence>
<comment type="similarity">
    <text evidence="8">Belongs to the Bfd family.</text>
</comment>
<evidence type="ECO:0000256" key="8">
    <source>
        <dbReference type="ARBA" id="ARBA00046332"/>
    </source>
</evidence>